<dbReference type="PRINTS" id="PR00502">
    <property type="entry name" value="NUDIXFAMILY"/>
</dbReference>
<keyword evidence="6" id="KW-1185">Reference proteome</keyword>
<dbReference type="PANTHER" id="PTHR43736:SF4">
    <property type="entry name" value="SLR1690 PROTEIN"/>
    <property type="match status" value="1"/>
</dbReference>
<evidence type="ECO:0000313" key="5">
    <source>
        <dbReference type="EMBL" id="MDT7843541.1"/>
    </source>
</evidence>
<dbReference type="PANTHER" id="PTHR43736">
    <property type="entry name" value="ADP-RIBOSE PYROPHOSPHATASE"/>
    <property type="match status" value="1"/>
</dbReference>
<dbReference type="Pfam" id="PF21906">
    <property type="entry name" value="WHD_NrtR"/>
    <property type="match status" value="1"/>
</dbReference>
<keyword evidence="2 3" id="KW-0378">Hydrolase</keyword>
<dbReference type="Gene3D" id="3.90.79.10">
    <property type="entry name" value="Nucleoside Triphosphate Pyrophosphohydrolase"/>
    <property type="match status" value="1"/>
</dbReference>
<dbReference type="RefSeq" id="WP_314203071.1">
    <property type="nucleotide sequence ID" value="NZ_JAVTLL010000015.1"/>
</dbReference>
<evidence type="ECO:0000256" key="3">
    <source>
        <dbReference type="RuleBase" id="RU003476"/>
    </source>
</evidence>
<dbReference type="Gene3D" id="1.10.10.10">
    <property type="entry name" value="Winged helix-like DNA-binding domain superfamily/Winged helix DNA-binding domain"/>
    <property type="match status" value="1"/>
</dbReference>
<evidence type="ECO:0000256" key="1">
    <source>
        <dbReference type="ARBA" id="ARBA00005582"/>
    </source>
</evidence>
<comment type="similarity">
    <text evidence="1 3">Belongs to the Nudix hydrolase family.</text>
</comment>
<dbReference type="InterPro" id="IPR015797">
    <property type="entry name" value="NUDIX_hydrolase-like_dom_sf"/>
</dbReference>
<reference evidence="6" key="1">
    <citation type="submission" date="2023-07" db="EMBL/GenBank/DDBJ databases">
        <title>Draft genome sequence of the endophytic actinobacterium Streptomyces justiciae WPN32, a potential antibiotic producer.</title>
        <authorList>
            <person name="Yasawong M."/>
            <person name="Pana W."/>
            <person name="Ganta P."/>
            <person name="Santapan N."/>
            <person name="Songngamsuk T."/>
            <person name="Phatcharaharikarn M."/>
            <person name="Kerdtoob S."/>
            <person name="Nantapong N."/>
        </authorList>
    </citation>
    <scope>NUCLEOTIDE SEQUENCE [LARGE SCALE GENOMIC DNA]</scope>
    <source>
        <strain evidence="6">WPN32</strain>
    </source>
</reference>
<dbReference type="PROSITE" id="PS00893">
    <property type="entry name" value="NUDIX_BOX"/>
    <property type="match status" value="1"/>
</dbReference>
<gene>
    <name evidence="5" type="ORF">RQC66_22715</name>
</gene>
<accession>A0ABU3LWC7</accession>
<evidence type="ECO:0000256" key="2">
    <source>
        <dbReference type="ARBA" id="ARBA00022801"/>
    </source>
</evidence>
<dbReference type="InterPro" id="IPR020084">
    <property type="entry name" value="NUDIX_hydrolase_CS"/>
</dbReference>
<comment type="caution">
    <text evidence="5">The sequence shown here is derived from an EMBL/GenBank/DDBJ whole genome shotgun (WGS) entry which is preliminary data.</text>
</comment>
<evidence type="ECO:0000259" key="4">
    <source>
        <dbReference type="PROSITE" id="PS51462"/>
    </source>
</evidence>
<evidence type="ECO:0000313" key="6">
    <source>
        <dbReference type="Proteomes" id="UP001257948"/>
    </source>
</evidence>
<dbReference type="InterPro" id="IPR000086">
    <property type="entry name" value="NUDIX_hydrolase_dom"/>
</dbReference>
<protein>
    <submittedName>
        <fullName evidence="5">NUDIX domain-containing protein</fullName>
    </submittedName>
</protein>
<dbReference type="CDD" id="cd18873">
    <property type="entry name" value="NUDIX_NadM_like"/>
    <property type="match status" value="1"/>
</dbReference>
<dbReference type="EMBL" id="JAVTLL010000015">
    <property type="protein sequence ID" value="MDT7843541.1"/>
    <property type="molecule type" value="Genomic_DNA"/>
</dbReference>
<dbReference type="InterPro" id="IPR036388">
    <property type="entry name" value="WH-like_DNA-bd_sf"/>
</dbReference>
<dbReference type="Proteomes" id="UP001257948">
    <property type="component" value="Unassembled WGS sequence"/>
</dbReference>
<feature type="domain" description="Nudix hydrolase" evidence="4">
    <location>
        <begin position="149"/>
        <end position="283"/>
    </location>
</feature>
<dbReference type="InterPro" id="IPR020476">
    <property type="entry name" value="Nudix_hydrolase"/>
</dbReference>
<sequence>MGISPTVSLIGSFRKHYPEVKAAAQVFSDAGIVVKAPPISRIVNPGREYARFESDCEQCSDHAIQAATMEKIFNSDFVYVVNPGGYIGRSTAYELGRVHERGLAVFYAEPPKDLPIDVPESAVIDASDLAAAIGENGVVPSRVRRPRVAALQAADIVIFTLREERLHVLLIERGKEPYRGMRAIPGGFVRPGESLEDAARRELREETGLADPPLRQLGTYSKPERDPRGRVVSTVFLAIQPNLSAVTGGTDADDANWVEVEESMWRDGSSLAFDHAKILQDALERTRNLLELTTVAVDFCEEPFTISELRKVYEAVWGVELNPGNFQRQVRETKGFVVETTKKSTSRMGKPATLFRRGQAEFLRPPMLRPVKRGPGSD</sequence>
<organism evidence="5 6">
    <name type="scientific">Streptomyces justiciae</name>
    <dbReference type="NCBI Taxonomy" id="2780140"/>
    <lineage>
        <taxon>Bacteria</taxon>
        <taxon>Bacillati</taxon>
        <taxon>Actinomycetota</taxon>
        <taxon>Actinomycetes</taxon>
        <taxon>Kitasatosporales</taxon>
        <taxon>Streptomycetaceae</taxon>
        <taxon>Streptomyces</taxon>
    </lineage>
</organism>
<proteinExistence type="inferred from homology"/>
<dbReference type="SUPFAM" id="SSF46785">
    <property type="entry name" value="Winged helix' DNA-binding domain"/>
    <property type="match status" value="1"/>
</dbReference>
<dbReference type="InterPro" id="IPR054105">
    <property type="entry name" value="WHD_NrtR"/>
</dbReference>
<dbReference type="InterPro" id="IPR036390">
    <property type="entry name" value="WH_DNA-bd_sf"/>
</dbReference>
<name>A0ABU3LWC7_9ACTN</name>
<dbReference type="SUPFAM" id="SSF55811">
    <property type="entry name" value="Nudix"/>
    <property type="match status" value="1"/>
</dbReference>
<dbReference type="Pfam" id="PF00293">
    <property type="entry name" value="NUDIX"/>
    <property type="match status" value="1"/>
</dbReference>
<dbReference type="PROSITE" id="PS51462">
    <property type="entry name" value="NUDIX"/>
    <property type="match status" value="1"/>
</dbReference>